<keyword evidence="1" id="KW-1133">Transmembrane helix</keyword>
<evidence type="ECO:0000313" key="2">
    <source>
        <dbReference type="EMBL" id="SPD19848.1"/>
    </source>
</evidence>
<reference evidence="2" key="1">
    <citation type="submission" date="2018-02" db="EMBL/GenBank/DDBJ databases">
        <authorList>
            <person name="Cohen D.B."/>
            <person name="Kent A.D."/>
        </authorList>
    </citation>
    <scope>NUCLEOTIDE SEQUENCE</scope>
</reference>
<feature type="transmembrane region" description="Helical" evidence="1">
    <location>
        <begin position="42"/>
        <end position="71"/>
    </location>
</feature>
<evidence type="ECO:0000256" key="1">
    <source>
        <dbReference type="SAM" id="Phobius"/>
    </source>
</evidence>
<proteinExistence type="predicted"/>
<dbReference type="EMBL" id="OIVN01004891">
    <property type="protein sequence ID" value="SPD19848.1"/>
    <property type="molecule type" value="Genomic_DNA"/>
</dbReference>
<gene>
    <name evidence="2" type="ORF">FSB_LOCUS47730</name>
</gene>
<accession>A0A2N9I5Z9</accession>
<organism evidence="2">
    <name type="scientific">Fagus sylvatica</name>
    <name type="common">Beechnut</name>
    <dbReference type="NCBI Taxonomy" id="28930"/>
    <lineage>
        <taxon>Eukaryota</taxon>
        <taxon>Viridiplantae</taxon>
        <taxon>Streptophyta</taxon>
        <taxon>Embryophyta</taxon>
        <taxon>Tracheophyta</taxon>
        <taxon>Spermatophyta</taxon>
        <taxon>Magnoliopsida</taxon>
        <taxon>eudicotyledons</taxon>
        <taxon>Gunneridae</taxon>
        <taxon>Pentapetalae</taxon>
        <taxon>rosids</taxon>
        <taxon>fabids</taxon>
        <taxon>Fagales</taxon>
        <taxon>Fagaceae</taxon>
        <taxon>Fagus</taxon>
    </lineage>
</organism>
<keyword evidence="1" id="KW-0812">Transmembrane</keyword>
<dbReference type="AlphaFoldDB" id="A0A2N9I5Z9"/>
<sequence>MAYLSLMASSPLGHTALSFSPRLDQGHVMAVGFDGGLWVMEVVGMVGIWSWALVCEFWPWVLVVAVCLVIVGL</sequence>
<name>A0A2N9I5Z9_FAGSY</name>
<keyword evidence="1" id="KW-0472">Membrane</keyword>
<protein>
    <submittedName>
        <fullName evidence="2">Uncharacterized protein</fullName>
    </submittedName>
</protein>